<evidence type="ECO:0000313" key="4">
    <source>
        <dbReference type="EMBL" id="KIN96361.1"/>
    </source>
</evidence>
<dbReference type="Pfam" id="PF00400">
    <property type="entry name" value="WD40"/>
    <property type="match status" value="3"/>
</dbReference>
<dbReference type="PROSITE" id="PS50294">
    <property type="entry name" value="WD_REPEATS_REGION"/>
    <property type="match status" value="3"/>
</dbReference>
<dbReference type="InterPro" id="IPR001680">
    <property type="entry name" value="WD40_rpt"/>
</dbReference>
<evidence type="ECO:0000313" key="5">
    <source>
        <dbReference type="Proteomes" id="UP000054217"/>
    </source>
</evidence>
<sequence length="187" mass="20638">LAQDEIKFIHNFSSAISHSAPHLYISALPFTPLKTMVAKMLMPKFSSLVQVAHGGLEDWPAVQLYLQGHSDEVRSVAFSPDGKRIVSGLLDNTVRVWDAERGVQISSPLEGHTWSVTSVAFSPDRKRIRIVSGSEDNTVRVWDAERGMQIGSPLEGHTEPVDSVAFSPDGKRMVSGSWDKTVRVWDA</sequence>
<dbReference type="SUPFAM" id="SSF50978">
    <property type="entry name" value="WD40 repeat-like"/>
    <property type="match status" value="1"/>
</dbReference>
<dbReference type="InterPro" id="IPR020472">
    <property type="entry name" value="WD40_PAC1"/>
</dbReference>
<dbReference type="PANTHER" id="PTHR22847:SF637">
    <property type="entry name" value="WD REPEAT DOMAIN 5B"/>
    <property type="match status" value="1"/>
</dbReference>
<feature type="non-terminal residue" evidence="4">
    <location>
        <position position="187"/>
    </location>
</feature>
<dbReference type="PRINTS" id="PR00320">
    <property type="entry name" value="GPROTEINBRPT"/>
</dbReference>
<keyword evidence="2" id="KW-0677">Repeat</keyword>
<dbReference type="GO" id="GO:1990234">
    <property type="term" value="C:transferase complex"/>
    <property type="evidence" value="ECO:0007669"/>
    <property type="project" value="UniProtKB-ARBA"/>
</dbReference>
<gene>
    <name evidence="4" type="ORF">M404DRAFT_82641</name>
</gene>
<dbReference type="PANTHER" id="PTHR22847">
    <property type="entry name" value="WD40 REPEAT PROTEIN"/>
    <property type="match status" value="1"/>
</dbReference>
<name>A0A0C3JFJ1_PISTI</name>
<feature type="repeat" description="WD" evidence="3">
    <location>
        <begin position="154"/>
        <end position="187"/>
    </location>
</feature>
<dbReference type="PROSITE" id="PS50082">
    <property type="entry name" value="WD_REPEATS_2"/>
    <property type="match status" value="3"/>
</dbReference>
<dbReference type="InterPro" id="IPR036322">
    <property type="entry name" value="WD40_repeat_dom_sf"/>
</dbReference>
<protein>
    <submittedName>
        <fullName evidence="4">Uncharacterized protein</fullName>
    </submittedName>
</protein>
<feature type="non-terminal residue" evidence="4">
    <location>
        <position position="1"/>
    </location>
</feature>
<feature type="repeat" description="WD" evidence="3">
    <location>
        <begin position="66"/>
        <end position="107"/>
    </location>
</feature>
<dbReference type="PROSITE" id="PS00678">
    <property type="entry name" value="WD_REPEATS_1"/>
    <property type="match status" value="1"/>
</dbReference>
<evidence type="ECO:0000256" key="2">
    <source>
        <dbReference type="ARBA" id="ARBA00022737"/>
    </source>
</evidence>
<keyword evidence="5" id="KW-1185">Reference proteome</keyword>
<reference evidence="5" key="2">
    <citation type="submission" date="2015-01" db="EMBL/GenBank/DDBJ databases">
        <title>Evolutionary Origins and Diversification of the Mycorrhizal Mutualists.</title>
        <authorList>
            <consortium name="DOE Joint Genome Institute"/>
            <consortium name="Mycorrhizal Genomics Consortium"/>
            <person name="Kohler A."/>
            <person name="Kuo A."/>
            <person name="Nagy L.G."/>
            <person name="Floudas D."/>
            <person name="Copeland A."/>
            <person name="Barry K.W."/>
            <person name="Cichocki N."/>
            <person name="Veneault-Fourrey C."/>
            <person name="LaButti K."/>
            <person name="Lindquist E.A."/>
            <person name="Lipzen A."/>
            <person name="Lundell T."/>
            <person name="Morin E."/>
            <person name="Murat C."/>
            <person name="Riley R."/>
            <person name="Ohm R."/>
            <person name="Sun H."/>
            <person name="Tunlid A."/>
            <person name="Henrissat B."/>
            <person name="Grigoriev I.V."/>
            <person name="Hibbett D.S."/>
            <person name="Martin F."/>
        </authorList>
    </citation>
    <scope>NUCLEOTIDE SEQUENCE [LARGE SCALE GENOMIC DNA]</scope>
    <source>
        <strain evidence="5">Marx 270</strain>
    </source>
</reference>
<evidence type="ECO:0000256" key="3">
    <source>
        <dbReference type="PROSITE-ProRule" id="PRU00221"/>
    </source>
</evidence>
<dbReference type="Gene3D" id="2.130.10.10">
    <property type="entry name" value="YVTN repeat-like/Quinoprotein amine dehydrogenase"/>
    <property type="match status" value="1"/>
</dbReference>
<dbReference type="HOGENOM" id="CLU_000288_57_19_1"/>
<dbReference type="Proteomes" id="UP000054217">
    <property type="component" value="Unassembled WGS sequence"/>
</dbReference>
<keyword evidence="1 3" id="KW-0853">WD repeat</keyword>
<dbReference type="InParanoid" id="A0A0C3JFJ1"/>
<dbReference type="EMBL" id="KN832048">
    <property type="protein sequence ID" value="KIN96361.1"/>
    <property type="molecule type" value="Genomic_DNA"/>
</dbReference>
<dbReference type="InterPro" id="IPR019775">
    <property type="entry name" value="WD40_repeat_CS"/>
</dbReference>
<dbReference type="AlphaFoldDB" id="A0A0C3JFJ1"/>
<reference evidence="4 5" key="1">
    <citation type="submission" date="2014-04" db="EMBL/GenBank/DDBJ databases">
        <authorList>
            <consortium name="DOE Joint Genome Institute"/>
            <person name="Kuo A."/>
            <person name="Kohler A."/>
            <person name="Costa M.D."/>
            <person name="Nagy L.G."/>
            <person name="Floudas D."/>
            <person name="Copeland A."/>
            <person name="Barry K.W."/>
            <person name="Cichocki N."/>
            <person name="Veneault-Fourrey C."/>
            <person name="LaButti K."/>
            <person name="Lindquist E.A."/>
            <person name="Lipzen A."/>
            <person name="Lundell T."/>
            <person name="Morin E."/>
            <person name="Murat C."/>
            <person name="Sun H."/>
            <person name="Tunlid A."/>
            <person name="Henrissat B."/>
            <person name="Grigoriev I.V."/>
            <person name="Hibbett D.S."/>
            <person name="Martin F."/>
            <person name="Nordberg H.P."/>
            <person name="Cantor M.N."/>
            <person name="Hua S.X."/>
        </authorList>
    </citation>
    <scope>NUCLEOTIDE SEQUENCE [LARGE SCALE GENOMIC DNA]</scope>
    <source>
        <strain evidence="4 5">Marx 270</strain>
    </source>
</reference>
<feature type="repeat" description="WD" evidence="3">
    <location>
        <begin position="109"/>
        <end position="152"/>
    </location>
</feature>
<dbReference type="OrthoDB" id="674604at2759"/>
<dbReference type="InterPro" id="IPR015943">
    <property type="entry name" value="WD40/YVTN_repeat-like_dom_sf"/>
</dbReference>
<evidence type="ECO:0000256" key="1">
    <source>
        <dbReference type="ARBA" id="ARBA00022574"/>
    </source>
</evidence>
<organism evidence="4 5">
    <name type="scientific">Pisolithus tinctorius Marx 270</name>
    <dbReference type="NCBI Taxonomy" id="870435"/>
    <lineage>
        <taxon>Eukaryota</taxon>
        <taxon>Fungi</taxon>
        <taxon>Dikarya</taxon>
        <taxon>Basidiomycota</taxon>
        <taxon>Agaricomycotina</taxon>
        <taxon>Agaricomycetes</taxon>
        <taxon>Agaricomycetidae</taxon>
        <taxon>Boletales</taxon>
        <taxon>Sclerodermatineae</taxon>
        <taxon>Pisolithaceae</taxon>
        <taxon>Pisolithus</taxon>
    </lineage>
</organism>
<proteinExistence type="predicted"/>
<dbReference type="STRING" id="870435.A0A0C3JFJ1"/>
<dbReference type="SMART" id="SM00320">
    <property type="entry name" value="WD40"/>
    <property type="match status" value="3"/>
</dbReference>
<accession>A0A0C3JFJ1</accession>